<evidence type="ECO:0000313" key="3">
    <source>
        <dbReference type="Proteomes" id="UP001153269"/>
    </source>
</evidence>
<dbReference type="Proteomes" id="UP001153269">
    <property type="component" value="Unassembled WGS sequence"/>
</dbReference>
<feature type="region of interest" description="Disordered" evidence="1">
    <location>
        <begin position="129"/>
        <end position="185"/>
    </location>
</feature>
<dbReference type="GO" id="GO:0000149">
    <property type="term" value="F:SNARE binding"/>
    <property type="evidence" value="ECO:0007669"/>
    <property type="project" value="TreeGrafter"/>
</dbReference>
<reference evidence="2" key="1">
    <citation type="submission" date="2020-03" db="EMBL/GenBank/DDBJ databases">
        <authorList>
            <person name="Weist P."/>
        </authorList>
    </citation>
    <scope>NUCLEOTIDE SEQUENCE</scope>
</reference>
<feature type="compositionally biased region" description="Polar residues" evidence="1">
    <location>
        <begin position="169"/>
        <end position="180"/>
    </location>
</feature>
<dbReference type="PANTHER" id="PTHR13803:SF29">
    <property type="entry name" value="PROTEIN TRANSPORT PROTEIN SEC24C"/>
    <property type="match status" value="1"/>
</dbReference>
<comment type="caution">
    <text evidence="2">The sequence shown here is derived from an EMBL/GenBank/DDBJ whole genome shotgun (WGS) entry which is preliminary data.</text>
</comment>
<dbReference type="Gene3D" id="2.30.30.380">
    <property type="entry name" value="Zn-finger domain of Sec23/24"/>
    <property type="match status" value="1"/>
</dbReference>
<dbReference type="GO" id="GO:0070971">
    <property type="term" value="C:endoplasmic reticulum exit site"/>
    <property type="evidence" value="ECO:0007669"/>
    <property type="project" value="TreeGrafter"/>
</dbReference>
<dbReference type="GO" id="GO:0008270">
    <property type="term" value="F:zinc ion binding"/>
    <property type="evidence" value="ECO:0007669"/>
    <property type="project" value="TreeGrafter"/>
</dbReference>
<dbReference type="Gene3D" id="2.60.40.1670">
    <property type="entry name" value="beta-sandwich domain of Sec23/24"/>
    <property type="match status" value="1"/>
</dbReference>
<feature type="compositionally biased region" description="Polar residues" evidence="1">
    <location>
        <begin position="133"/>
        <end position="155"/>
    </location>
</feature>
<organism evidence="2 3">
    <name type="scientific">Pleuronectes platessa</name>
    <name type="common">European plaice</name>
    <dbReference type="NCBI Taxonomy" id="8262"/>
    <lineage>
        <taxon>Eukaryota</taxon>
        <taxon>Metazoa</taxon>
        <taxon>Chordata</taxon>
        <taxon>Craniata</taxon>
        <taxon>Vertebrata</taxon>
        <taxon>Euteleostomi</taxon>
        <taxon>Actinopterygii</taxon>
        <taxon>Neopterygii</taxon>
        <taxon>Teleostei</taxon>
        <taxon>Neoteleostei</taxon>
        <taxon>Acanthomorphata</taxon>
        <taxon>Carangaria</taxon>
        <taxon>Pleuronectiformes</taxon>
        <taxon>Pleuronectoidei</taxon>
        <taxon>Pleuronectidae</taxon>
        <taxon>Pleuronectes</taxon>
    </lineage>
</organism>
<evidence type="ECO:0000313" key="2">
    <source>
        <dbReference type="EMBL" id="CAB1460950.1"/>
    </source>
</evidence>
<dbReference type="GO" id="GO:0030127">
    <property type="term" value="C:COPII vesicle coat"/>
    <property type="evidence" value="ECO:0007669"/>
    <property type="project" value="TreeGrafter"/>
</dbReference>
<accession>A0A9N7ZE14</accession>
<proteinExistence type="predicted"/>
<dbReference type="EMBL" id="CADEAL010004501">
    <property type="protein sequence ID" value="CAB1460950.1"/>
    <property type="molecule type" value="Genomic_DNA"/>
</dbReference>
<name>A0A9N7ZE14_PLEPL</name>
<evidence type="ECO:0000256" key="1">
    <source>
        <dbReference type="SAM" id="MobiDB-lite"/>
    </source>
</evidence>
<feature type="region of interest" description="Disordered" evidence="1">
    <location>
        <begin position="56"/>
        <end position="78"/>
    </location>
</feature>
<keyword evidence="3" id="KW-1185">Reference proteome</keyword>
<dbReference type="PANTHER" id="PTHR13803">
    <property type="entry name" value="SEC24-RELATED PROTEIN"/>
    <property type="match status" value="1"/>
</dbReference>
<protein>
    <submittedName>
        <fullName evidence="2">Uncharacterized protein</fullName>
    </submittedName>
</protein>
<sequence length="287" mass="30723">MATITCRKTPQFTLMRKANQSRTPGHQWAGPNGWSPASPPGPLCNPLPIFQHLSLGSPSDQRPGHDHLQGSNPGCLRNHSQVFTEDAELSSQPFIPDAHVDPAVSHERHPSIFGQCAFEKNVESPVGAGYLLTSASPDSPVQQQPHWAPPSQSRGNTKEFVPSGAVQDGNVTPQSPNSESRYGLDPELLPNAVKVIAEDRAEWGGKVFVSEPFSQLPPLATTSCIVEDRGNTSPFAIRSLSYCVPCDGQTALLSRLPLGALVTPLSKQNAGEEPVPLCKESECVSGL</sequence>
<dbReference type="InterPro" id="IPR050550">
    <property type="entry name" value="SEC23_SEC24_subfamily"/>
</dbReference>
<gene>
    <name evidence="2" type="ORF">PLEPLA_LOCUS48824</name>
</gene>
<dbReference type="AlphaFoldDB" id="A0A9N7ZE14"/>
<dbReference type="SUPFAM" id="SSF81995">
    <property type="entry name" value="beta-sandwich domain of Sec23/24"/>
    <property type="match status" value="1"/>
</dbReference>
<dbReference type="GO" id="GO:0090110">
    <property type="term" value="P:COPII-coated vesicle cargo loading"/>
    <property type="evidence" value="ECO:0007669"/>
    <property type="project" value="TreeGrafter"/>
</dbReference>